<dbReference type="SUPFAM" id="SSF89837">
    <property type="entry name" value="Doublecortin (DC)"/>
    <property type="match status" value="2"/>
</dbReference>
<feature type="region of interest" description="Disordered" evidence="1">
    <location>
        <begin position="239"/>
        <end position="469"/>
    </location>
</feature>
<feature type="compositionally biased region" description="Polar residues" evidence="1">
    <location>
        <begin position="451"/>
        <end position="460"/>
    </location>
</feature>
<dbReference type="PROSITE" id="PS50096">
    <property type="entry name" value="IQ"/>
    <property type="match status" value="1"/>
</dbReference>
<dbReference type="Pfam" id="PF00612">
    <property type="entry name" value="IQ"/>
    <property type="match status" value="1"/>
</dbReference>
<feature type="compositionally biased region" description="Basic and acidic residues" evidence="1">
    <location>
        <begin position="437"/>
        <end position="450"/>
    </location>
</feature>
<feature type="region of interest" description="Disordered" evidence="1">
    <location>
        <begin position="518"/>
        <end position="803"/>
    </location>
</feature>
<dbReference type="GO" id="GO:0005874">
    <property type="term" value="C:microtubule"/>
    <property type="evidence" value="ECO:0007669"/>
    <property type="project" value="TreeGrafter"/>
</dbReference>
<feature type="domain" description="Doublecortin" evidence="2">
    <location>
        <begin position="145"/>
        <end position="228"/>
    </location>
</feature>
<dbReference type="AlphaFoldDB" id="Q9BLH2"/>
<evidence type="ECO:0000259" key="2">
    <source>
        <dbReference type="PROSITE" id="PS50309"/>
    </source>
</evidence>
<feature type="compositionally biased region" description="Polar residues" evidence="1">
    <location>
        <begin position="545"/>
        <end position="568"/>
    </location>
</feature>
<feature type="compositionally biased region" description="Basic and acidic residues" evidence="1">
    <location>
        <begin position="346"/>
        <end position="358"/>
    </location>
</feature>
<feature type="compositionally biased region" description="Low complexity" evidence="1">
    <location>
        <begin position="422"/>
        <end position="435"/>
    </location>
</feature>
<sequence length="803" mass="89850">MTTLVHAQQDHNMHQPETAKNVHVYVNGDQYYPGRKFVVNRRYICDFDGFLNLVTSGLKPSFGAVRNIYTPNAGHRVNELHEINNNMVIVAGGAERFRKLHYQNITPLPRKPMPPKHSYSTIRPVYHNSKMNVPARWKQLVQGPCSIYVYGNRDINGVAIKMLLSARIMKNWDMVLEEITEKISIRTGQAVRRLYTLDGVLIQGSENLENGRYYVAVGYERFKRAPYGERAQTLAMLHSPRRPHVTLPPIKRQPKALNSKPAEPNQSYAQKYAQKKQMEEMRTRQPPNTLKPLNGERKNRPHKPIPPPPSSESDSVFHAKPVKVKRSGASGRVTQVVPSVDDDDDVYRAKSETVKAEEVAEDEDTKVDLPVDQMPADTIDDEDILDVPVQHEEAMNVKQERSPSLNDQQTIMKQADENAFKPSKTPSSPSHSITTESEERGEVTNDEKRSNTVTPSPSSRINREDEKRENAAIALQSTYRGHLVRRDLKKKEKYSTVATPIAEQKEVTQDLVIEKEAINLENQPLAVGESENPSEDLYISENEQENQNPVILDSLSGQAETRATPSQESKNKDDGDDDDDDDDDDDGAKPPNSPVLGQDSPNLIMSDIDNIDAAKSDLVAKEDDDVTSEENAKVDVQSRHVTPLAAKSETHTDKNPEDEESDKHNDVTEPVFDLSSGQAVQNLPSNDNVESNTLNEQEPNEDQNNLPERDAADGTEESEGRDTRKSQESETNLAHASSIIDNSNEEGEKQRSGEESQEISNTPSARPATSESTENTPQDQTPGKRIDEQPIPNGQPTSLTEQV</sequence>
<feature type="compositionally biased region" description="Polar residues" evidence="1">
    <location>
        <begin position="675"/>
        <end position="706"/>
    </location>
</feature>
<dbReference type="SMART" id="SM00537">
    <property type="entry name" value="DCX"/>
    <property type="match status" value="2"/>
</dbReference>
<gene>
    <name evidence="3" type="primary">HrDoublecortin</name>
</gene>
<feature type="compositionally biased region" description="Basic and acidic residues" evidence="1">
    <location>
        <begin position="707"/>
        <end position="728"/>
    </location>
</feature>
<name>Q9BLH2_HALRO</name>
<dbReference type="CDD" id="cd17071">
    <property type="entry name" value="DCX1_DCDC2_like"/>
    <property type="match status" value="1"/>
</dbReference>
<feature type="compositionally biased region" description="Polar residues" evidence="1">
    <location>
        <begin position="402"/>
        <end position="412"/>
    </location>
</feature>
<feature type="domain" description="Doublecortin" evidence="2">
    <location>
        <begin position="20"/>
        <end position="103"/>
    </location>
</feature>
<reference evidence="3" key="1">
    <citation type="submission" date="2000-08" db="EMBL/GenBank/DDBJ databases">
        <title>Neural marker genes differently expressed in subsets of embryonic neural cells of the ascidian Halocynthia roretzi.</title>
        <authorList>
            <person name="Yagi K."/>
            <person name="Makabe K.W."/>
        </authorList>
    </citation>
    <scope>NUCLEOTIDE SEQUENCE</scope>
</reference>
<dbReference type="InterPro" id="IPR003533">
    <property type="entry name" value="Doublecortin_dom"/>
</dbReference>
<feature type="compositionally biased region" description="Polar residues" evidence="1">
    <location>
        <begin position="792"/>
        <end position="803"/>
    </location>
</feature>
<evidence type="ECO:0000256" key="1">
    <source>
        <dbReference type="SAM" id="MobiDB-lite"/>
    </source>
</evidence>
<evidence type="ECO:0000313" key="3">
    <source>
        <dbReference type="EMBL" id="BAB40784.1"/>
    </source>
</evidence>
<proteinExistence type="evidence at transcript level"/>
<feature type="compositionally biased region" description="Basic and acidic residues" evidence="1">
    <location>
        <begin position="648"/>
        <end position="667"/>
    </location>
</feature>
<dbReference type="PROSITE" id="PS50309">
    <property type="entry name" value="DC"/>
    <property type="match status" value="2"/>
</dbReference>
<protein>
    <submittedName>
        <fullName evidence="3">HrDoublecortin protein</fullName>
    </submittedName>
</protein>
<feature type="compositionally biased region" description="Acidic residues" evidence="1">
    <location>
        <begin position="574"/>
        <end position="586"/>
    </location>
</feature>
<dbReference type="PANTHER" id="PTHR23004">
    <property type="entry name" value="DOUBLECORTIN DOMAIN CONTAINING 2"/>
    <property type="match status" value="1"/>
</dbReference>
<dbReference type="SMART" id="SM00015">
    <property type="entry name" value="IQ"/>
    <property type="match status" value="1"/>
</dbReference>
<feature type="compositionally biased region" description="Polar residues" evidence="1">
    <location>
        <begin position="729"/>
        <end position="742"/>
    </location>
</feature>
<dbReference type="InterPro" id="IPR000048">
    <property type="entry name" value="IQ_motif_EF-hand-BS"/>
</dbReference>
<feature type="compositionally biased region" description="Basic and acidic residues" evidence="1">
    <location>
        <begin position="612"/>
        <end position="621"/>
    </location>
</feature>
<dbReference type="GO" id="GO:0005815">
    <property type="term" value="C:microtubule organizing center"/>
    <property type="evidence" value="ECO:0007669"/>
    <property type="project" value="TreeGrafter"/>
</dbReference>
<dbReference type="Pfam" id="PF03607">
    <property type="entry name" value="DCX"/>
    <property type="match status" value="2"/>
</dbReference>
<dbReference type="PANTHER" id="PTHR23004:SF11">
    <property type="entry name" value="PROTEIN RPI-1"/>
    <property type="match status" value="1"/>
</dbReference>
<organism evidence="3">
    <name type="scientific">Halocynthia roretzi</name>
    <name type="common">Sea squirt</name>
    <name type="synonym">Cynthia roretzi</name>
    <dbReference type="NCBI Taxonomy" id="7729"/>
    <lineage>
        <taxon>Eukaryota</taxon>
        <taxon>Metazoa</taxon>
        <taxon>Chordata</taxon>
        <taxon>Tunicata</taxon>
        <taxon>Ascidiacea</taxon>
        <taxon>Stolidobranchia</taxon>
        <taxon>Pyuridae</taxon>
        <taxon>Halocynthia</taxon>
    </lineage>
</organism>
<dbReference type="Gene3D" id="3.10.20.230">
    <property type="entry name" value="Doublecortin domain"/>
    <property type="match status" value="2"/>
</dbReference>
<dbReference type="CDD" id="cd16113">
    <property type="entry name" value="DCX2_DCDC2_like"/>
    <property type="match status" value="1"/>
</dbReference>
<dbReference type="InterPro" id="IPR036572">
    <property type="entry name" value="Doublecortin_dom_sf"/>
</dbReference>
<accession>Q9BLH2</accession>
<dbReference type="EMBL" id="AB047038">
    <property type="protein sequence ID" value="BAB40784.1"/>
    <property type="molecule type" value="mRNA"/>
</dbReference>
<feature type="compositionally biased region" description="Basic and acidic residues" evidence="1">
    <location>
        <begin position="389"/>
        <end position="401"/>
    </location>
</feature>
<feature type="compositionally biased region" description="Polar residues" evidence="1">
    <location>
        <begin position="758"/>
        <end position="781"/>
    </location>
</feature>
<dbReference type="GO" id="GO:0035556">
    <property type="term" value="P:intracellular signal transduction"/>
    <property type="evidence" value="ECO:0007669"/>
    <property type="project" value="InterPro"/>
</dbReference>
<dbReference type="CDD" id="cd23767">
    <property type="entry name" value="IQCD"/>
    <property type="match status" value="1"/>
</dbReference>